<dbReference type="Pfam" id="PF13855">
    <property type="entry name" value="LRR_8"/>
    <property type="match status" value="2"/>
</dbReference>
<dbReference type="Pfam" id="PF13516">
    <property type="entry name" value="LRR_6"/>
    <property type="match status" value="1"/>
</dbReference>
<keyword evidence="8" id="KW-1133">Transmembrane helix</keyword>
<evidence type="ECO:0000256" key="6">
    <source>
        <dbReference type="ARBA" id="ARBA00022729"/>
    </source>
</evidence>
<keyword evidence="11" id="KW-0325">Glycoprotein</keyword>
<evidence type="ECO:0000256" key="11">
    <source>
        <dbReference type="ARBA" id="ARBA00023180"/>
    </source>
</evidence>
<keyword evidence="3" id="KW-1003">Cell membrane</keyword>
<dbReference type="PANTHER" id="PTHR48052:SF8">
    <property type="entry name" value="LRR RECEPTOR-LIKE SERINE_THREONINE-PROTEIN KINASE FLS2"/>
    <property type="match status" value="1"/>
</dbReference>
<dbReference type="AlphaFoldDB" id="A0A816IVM5"/>
<evidence type="ECO:0000256" key="8">
    <source>
        <dbReference type="ARBA" id="ARBA00022989"/>
    </source>
</evidence>
<feature type="domain" description="Leucine-rich repeat-containing N-terminal plant-type" evidence="13">
    <location>
        <begin position="28"/>
        <end position="75"/>
    </location>
</feature>
<evidence type="ECO:0000256" key="12">
    <source>
        <dbReference type="SAM" id="SignalP"/>
    </source>
</evidence>
<keyword evidence="4" id="KW-0433">Leucine-rich repeat</keyword>
<organism evidence="14">
    <name type="scientific">Brassica napus</name>
    <name type="common">Rape</name>
    <dbReference type="NCBI Taxonomy" id="3708"/>
    <lineage>
        <taxon>Eukaryota</taxon>
        <taxon>Viridiplantae</taxon>
        <taxon>Streptophyta</taxon>
        <taxon>Embryophyta</taxon>
        <taxon>Tracheophyta</taxon>
        <taxon>Spermatophyta</taxon>
        <taxon>Magnoliopsida</taxon>
        <taxon>eudicotyledons</taxon>
        <taxon>Gunneridae</taxon>
        <taxon>Pentapetalae</taxon>
        <taxon>rosids</taxon>
        <taxon>malvids</taxon>
        <taxon>Brassicales</taxon>
        <taxon>Brassicaceae</taxon>
        <taxon>Brassiceae</taxon>
        <taxon>Brassica</taxon>
    </lineage>
</organism>
<dbReference type="FunFam" id="3.80.10.10:FF:000095">
    <property type="entry name" value="LRR receptor-like serine/threonine-protein kinase GSO1"/>
    <property type="match status" value="1"/>
</dbReference>
<evidence type="ECO:0000313" key="14">
    <source>
        <dbReference type="EMBL" id="CAF1727766.1"/>
    </source>
</evidence>
<evidence type="ECO:0000256" key="10">
    <source>
        <dbReference type="ARBA" id="ARBA00023170"/>
    </source>
</evidence>
<evidence type="ECO:0000256" key="1">
    <source>
        <dbReference type="ARBA" id="ARBA00004251"/>
    </source>
</evidence>
<dbReference type="InterPro" id="IPR013210">
    <property type="entry name" value="LRR_N_plant-typ"/>
</dbReference>
<evidence type="ECO:0000256" key="7">
    <source>
        <dbReference type="ARBA" id="ARBA00022737"/>
    </source>
</evidence>
<dbReference type="FunFam" id="3.80.10.10:FF:000041">
    <property type="entry name" value="LRR receptor-like serine/threonine-protein kinase ERECTA"/>
    <property type="match status" value="1"/>
</dbReference>
<evidence type="ECO:0000256" key="4">
    <source>
        <dbReference type="ARBA" id="ARBA00022614"/>
    </source>
</evidence>
<dbReference type="Gene3D" id="3.80.10.10">
    <property type="entry name" value="Ribonuclease Inhibitor"/>
    <property type="match status" value="5"/>
</dbReference>
<name>A0A816IVM5_BRANA</name>
<keyword evidence="7" id="KW-0677">Repeat</keyword>
<keyword evidence="10" id="KW-0675">Receptor</keyword>
<dbReference type="InterPro" id="IPR003591">
    <property type="entry name" value="Leu-rich_rpt_typical-subtyp"/>
</dbReference>
<dbReference type="SMART" id="SM00369">
    <property type="entry name" value="LRR_TYP"/>
    <property type="match status" value="9"/>
</dbReference>
<protein>
    <submittedName>
        <fullName evidence="14">(rape) hypothetical protein</fullName>
    </submittedName>
</protein>
<keyword evidence="9" id="KW-0472">Membrane</keyword>
<comment type="similarity">
    <text evidence="2">Belongs to the RLP family.</text>
</comment>
<comment type="subcellular location">
    <subcellularLocation>
        <location evidence="1">Cell membrane</location>
        <topology evidence="1">Single-pass type I membrane protein</topology>
    </subcellularLocation>
</comment>
<dbReference type="PANTHER" id="PTHR48052">
    <property type="entry name" value="UNNAMED PRODUCT"/>
    <property type="match status" value="1"/>
</dbReference>
<evidence type="ECO:0000256" key="2">
    <source>
        <dbReference type="ARBA" id="ARBA00009592"/>
    </source>
</evidence>
<evidence type="ECO:0000256" key="5">
    <source>
        <dbReference type="ARBA" id="ARBA00022692"/>
    </source>
</evidence>
<feature type="signal peptide" evidence="12">
    <location>
        <begin position="1"/>
        <end position="25"/>
    </location>
</feature>
<dbReference type="SUPFAM" id="SSF52047">
    <property type="entry name" value="RNI-like"/>
    <property type="match status" value="2"/>
</dbReference>
<keyword evidence="5" id="KW-0812">Transmembrane</keyword>
<evidence type="ECO:0000256" key="9">
    <source>
        <dbReference type="ARBA" id="ARBA00023136"/>
    </source>
</evidence>
<dbReference type="FunFam" id="3.80.10.10:FF:000356">
    <property type="entry name" value="LRR receptor-like serine/threonine-protein kinase"/>
    <property type="match status" value="1"/>
</dbReference>
<feature type="chain" id="PRO_5032560122" evidence="12">
    <location>
        <begin position="26"/>
        <end position="669"/>
    </location>
</feature>
<evidence type="ECO:0000256" key="3">
    <source>
        <dbReference type="ARBA" id="ARBA00022475"/>
    </source>
</evidence>
<gene>
    <name evidence="14" type="ORF">DARMORV10_C09P23810.1</name>
</gene>
<dbReference type="Pfam" id="PF00560">
    <property type="entry name" value="LRR_1"/>
    <property type="match status" value="4"/>
</dbReference>
<dbReference type="InterPro" id="IPR032675">
    <property type="entry name" value="LRR_dom_sf"/>
</dbReference>
<dbReference type="InterPro" id="IPR001611">
    <property type="entry name" value="Leu-rich_rpt"/>
</dbReference>
<dbReference type="PRINTS" id="PR00019">
    <property type="entry name" value="LEURICHRPT"/>
</dbReference>
<accession>A0A816IVM5</accession>
<dbReference type="GO" id="GO:0005886">
    <property type="term" value="C:plasma membrane"/>
    <property type="evidence" value="ECO:0007669"/>
    <property type="project" value="UniProtKB-SubCell"/>
</dbReference>
<proteinExistence type="inferred from homology"/>
<evidence type="ECO:0000259" key="13">
    <source>
        <dbReference type="Pfam" id="PF08263"/>
    </source>
</evidence>
<dbReference type="EMBL" id="HG994373">
    <property type="protein sequence ID" value="CAF1727766.1"/>
    <property type="molecule type" value="Genomic_DNA"/>
</dbReference>
<dbReference type="Gene3D" id="3.30.1490.310">
    <property type="match status" value="1"/>
</dbReference>
<reference evidence="14" key="1">
    <citation type="submission" date="2021-01" db="EMBL/GenBank/DDBJ databases">
        <authorList>
            <consortium name="Genoscope - CEA"/>
            <person name="William W."/>
        </authorList>
    </citation>
    <scope>NUCLEOTIDE SEQUENCE</scope>
</reference>
<dbReference type="Pfam" id="PF08263">
    <property type="entry name" value="LRRNT_2"/>
    <property type="match status" value="1"/>
</dbReference>
<keyword evidence="6 12" id="KW-0732">Signal</keyword>
<sequence length="669" mass="74615">MQKPISLSCFLFFFFVYFIPRQSFSCPKDQREFLLEFKKLLTHNIKNHSTQIALGELKTWRPNSDCCKWKLVRCNTRSPSKEVTDLNLNGLVLSGSVCSTLLRPVLRVSSLMRLDVSSNFIQGEIPGDGFGNLTRLISLDMGGNSFNGTIRPELFSIKTLQHLDLSMNAIGGTLTELRKLSLKQNEFSGSIPLSISQLTKLETFNIQMNFMSFKIPDGIGSLVNLSTLSMSRNNFSGGIPSSIQNLTNLENNSGLSGEIPTWLFRLQKLRKLRLGGNKLQWNNNGSIFPQSKLTHLSLSSCGLEGKIPDWLKNQTDLSFLDLSLNRLEGSFPKWLADLKMGNIILSDNRLSGSLPPSLFQSLRLFVLALSRNNFSGHIPNTVGETSLMILKLSENNFSGSVPKSIANIYRLLWLDMSKNKLSGEFPRFSQDSLLALLDISSNEFSGDVAASFGLNTVSLTMSRKNFSGEFTKLSFLKHLDLHDNKIAGMFPRFISRLSQSLEVLSLRNNSLKGSITEDISTLTSLKVLDLFENSLDGTLPSNLGNLTGMVESPTSSSSIVSSFISEITDLSETESQDLEVIWKRVKQVISNRNFYLYTVLDLSKNKLRGEIPTSLGNLKSLKLLNLSHNDIYGSIPQSFGGLEKLEILDVSYNNLSGKIPQTLSWMFWI</sequence>
<dbReference type="Proteomes" id="UP001295469">
    <property type="component" value="Chromosome C09"/>
</dbReference>